<dbReference type="NCBIfam" id="NF033546">
    <property type="entry name" value="transpos_IS21"/>
    <property type="match status" value="1"/>
</dbReference>
<comment type="similarity">
    <text evidence="1">Belongs to the transposase IS21/IS408/IS1162 family.</text>
</comment>
<name>A0ABP3K7Q0_9BACI</name>
<proteinExistence type="inferred from homology"/>
<reference evidence="4" key="1">
    <citation type="journal article" date="2019" name="Int. J. Syst. Evol. Microbiol.">
        <title>The Global Catalogue of Microorganisms (GCM) 10K type strain sequencing project: providing services to taxonomists for standard genome sequencing and annotation.</title>
        <authorList>
            <consortium name="The Broad Institute Genomics Platform"/>
            <consortium name="The Broad Institute Genome Sequencing Center for Infectious Disease"/>
            <person name="Wu L."/>
            <person name="Ma J."/>
        </authorList>
    </citation>
    <scope>NUCLEOTIDE SEQUENCE [LARGE SCALE GENOMIC DNA]</scope>
    <source>
        <strain evidence="4">JCM 14193</strain>
    </source>
</reference>
<comment type="caution">
    <text evidence="3">The sequence shown here is derived from an EMBL/GenBank/DDBJ whole genome shotgun (WGS) entry which is preliminary data.</text>
</comment>
<accession>A0ABP3K7Q0</accession>
<dbReference type="InterPro" id="IPR012337">
    <property type="entry name" value="RNaseH-like_sf"/>
</dbReference>
<evidence type="ECO:0000313" key="4">
    <source>
        <dbReference type="Proteomes" id="UP001500740"/>
    </source>
</evidence>
<dbReference type="PROSITE" id="PS50994">
    <property type="entry name" value="INTEGRASE"/>
    <property type="match status" value="1"/>
</dbReference>
<dbReference type="SUPFAM" id="SSF46689">
    <property type="entry name" value="Homeodomain-like"/>
    <property type="match status" value="1"/>
</dbReference>
<dbReference type="Pfam" id="PF22483">
    <property type="entry name" value="Mu-transpos_C_2"/>
    <property type="match status" value="1"/>
</dbReference>
<dbReference type="InterPro" id="IPR036397">
    <property type="entry name" value="RNaseH_sf"/>
</dbReference>
<gene>
    <name evidence="3" type="primary">istA_2</name>
    <name evidence="3" type="ORF">GCM10008935_30920</name>
</gene>
<dbReference type="PANTHER" id="PTHR35004">
    <property type="entry name" value="TRANSPOSASE RV3428C-RELATED"/>
    <property type="match status" value="1"/>
</dbReference>
<dbReference type="Gene3D" id="3.30.420.10">
    <property type="entry name" value="Ribonuclease H-like superfamily/Ribonuclease H"/>
    <property type="match status" value="1"/>
</dbReference>
<dbReference type="InterPro" id="IPR009057">
    <property type="entry name" value="Homeodomain-like_sf"/>
</dbReference>
<evidence type="ECO:0000313" key="3">
    <source>
        <dbReference type="EMBL" id="GAA0472924.1"/>
    </source>
</evidence>
<organism evidence="3 4">
    <name type="scientific">Alkalibacillus silvisoli</name>
    <dbReference type="NCBI Taxonomy" id="392823"/>
    <lineage>
        <taxon>Bacteria</taxon>
        <taxon>Bacillati</taxon>
        <taxon>Bacillota</taxon>
        <taxon>Bacilli</taxon>
        <taxon>Bacillales</taxon>
        <taxon>Bacillaceae</taxon>
        <taxon>Alkalibacillus</taxon>
    </lineage>
</organism>
<evidence type="ECO:0000259" key="2">
    <source>
        <dbReference type="PROSITE" id="PS50994"/>
    </source>
</evidence>
<protein>
    <submittedName>
        <fullName evidence="3">IS21-like element IS1326 family transposase</fullName>
    </submittedName>
</protein>
<sequence>MILLREKQKVIEYHLNGKTERQIRDLTGHSRNTIRKYTREFKKSREEDVRELPITESILEKPTYKKRQGKKKVLTPEIEQVLKRFIRENERKRNHYMSKQQMKIVDMHEALIDRGFQIGYTTVRHFVNRETGKAKETFIRKYMEPGYEVEFDWGEVKLVIDGHTKRLSLAVFTLPYSNYRVAKLYESETQICVLDVHSHFLHQVGFIPSVFVYDNMRTVVKSFIGDEREIHEEMKNLSNYYGFSIRLCGPGKGNEKGSVERSVEFIRRKAFSEAIHYPSIEEAAEHLARTLHKLNNRNHYAKDKAHRELMTEEKEQSTPMIAFYDPSELIECRVDKYSTIVIKQNHYSVPEGHVGKFIKVKVGAEKIRLFIDGDYVSEHKRNWGVHQWVMDINHYLDTFKMKRGALPQSESLRQAPKQIKNIYNHYYIGKERDFIDLLSYIKENKKLDRVMEVIEELQSLRGENITTEQIIFMCQQSPSSGDSPHKSDDITGQARANIKALEELFMLSEEGAQ</sequence>
<evidence type="ECO:0000256" key="1">
    <source>
        <dbReference type="ARBA" id="ARBA00009277"/>
    </source>
</evidence>
<dbReference type="Proteomes" id="UP001500740">
    <property type="component" value="Unassembled WGS sequence"/>
</dbReference>
<feature type="domain" description="Integrase catalytic" evidence="2">
    <location>
        <begin position="141"/>
        <end position="314"/>
    </location>
</feature>
<dbReference type="SUPFAM" id="SSF53098">
    <property type="entry name" value="Ribonuclease H-like"/>
    <property type="match status" value="1"/>
</dbReference>
<dbReference type="PANTHER" id="PTHR35004:SF7">
    <property type="entry name" value="INTEGRASE PROTEIN"/>
    <property type="match status" value="1"/>
</dbReference>
<dbReference type="EMBL" id="BAAACZ010000038">
    <property type="protein sequence ID" value="GAA0472924.1"/>
    <property type="molecule type" value="Genomic_DNA"/>
</dbReference>
<dbReference type="InterPro" id="IPR001584">
    <property type="entry name" value="Integrase_cat-core"/>
</dbReference>
<keyword evidence="4" id="KW-1185">Reference proteome</keyword>
<dbReference type="InterPro" id="IPR054353">
    <property type="entry name" value="IstA-like_C"/>
</dbReference>